<organism evidence="1 2">
    <name type="scientific">Adlercreutzia equolifaciens subsp. celatus DSM 18785</name>
    <dbReference type="NCBI Taxonomy" id="1121021"/>
    <lineage>
        <taxon>Bacteria</taxon>
        <taxon>Bacillati</taxon>
        <taxon>Actinomycetota</taxon>
        <taxon>Coriobacteriia</taxon>
        <taxon>Eggerthellales</taxon>
        <taxon>Eggerthellaceae</taxon>
        <taxon>Adlercreutzia</taxon>
    </lineage>
</organism>
<accession>A0A3N0AQM3</accession>
<protein>
    <submittedName>
        <fullName evidence="1">Uncharacterized protein</fullName>
    </submittedName>
</protein>
<evidence type="ECO:0000313" key="1">
    <source>
        <dbReference type="EMBL" id="RNL37020.1"/>
    </source>
</evidence>
<comment type="caution">
    <text evidence="1">The sequence shown here is derived from an EMBL/GenBank/DDBJ whole genome shotgun (WGS) entry which is preliminary data.</text>
</comment>
<reference evidence="1 2" key="1">
    <citation type="journal article" date="2019" name="Microbiol. Resour. Announc.">
        <title>Draft Genome Sequences of Type Strains of Gordonibacter faecihominis, Paraeggerthella hongkongensis, Parvibacter caecicola,Slackia equolifaciens, Slackia faecicanis, and Slackia isoflavoniconvertens.</title>
        <authorList>
            <person name="Danylec N."/>
            <person name="Stoll D.A."/>
            <person name="Dotsch A."/>
            <person name="Huch M."/>
        </authorList>
    </citation>
    <scope>NUCLEOTIDE SEQUENCE [LARGE SCALE GENOMIC DNA]</scope>
    <source>
        <strain evidence="1 2">DSM 18785</strain>
    </source>
</reference>
<dbReference type="EMBL" id="QICA01000017">
    <property type="protein sequence ID" value="RNL37020.1"/>
    <property type="molecule type" value="Genomic_DNA"/>
</dbReference>
<keyword evidence="2" id="KW-1185">Reference proteome</keyword>
<dbReference type="Proteomes" id="UP000278327">
    <property type="component" value="Unassembled WGS sequence"/>
</dbReference>
<dbReference type="RefSeq" id="WP_117284283.1">
    <property type="nucleotide sequence ID" value="NZ_JAMTCE010000017.1"/>
</dbReference>
<gene>
    <name evidence="1" type="ORF">DMP10_09640</name>
</gene>
<proteinExistence type="predicted"/>
<name>A0A3N0AQM3_9ACTN</name>
<evidence type="ECO:0000313" key="2">
    <source>
        <dbReference type="Proteomes" id="UP000278327"/>
    </source>
</evidence>
<dbReference type="AlphaFoldDB" id="A0A3N0AQM3"/>
<sequence>MYPIISLHNEEREELLDALSTCVDYLRDEAALAGQCFDDLCGYCPDDLRLCEPLEGVNVEGENAAFLVALVAMGIETAQELAGRSGADYEACAAVLANPIVCEAGKRARVIKALEEVTSADLWDTPYRMGEGKTVGGFLYSWLRRNFKTPSQFAAQAKAYELKSYLVGAVGSLPNEDIESLLQAVSLVSVLKDAAALARAQRKRDIEAAETFAAATRAACASR</sequence>